<dbReference type="Gene3D" id="3.10.450.530">
    <property type="entry name" value="Ribonuclease toxin, BrnT, of type II toxin-antitoxin system"/>
    <property type="match status" value="1"/>
</dbReference>
<evidence type="ECO:0000313" key="2">
    <source>
        <dbReference type="Proteomes" id="UP000215027"/>
    </source>
</evidence>
<proteinExistence type="predicted"/>
<accession>A0A160T1A1</accession>
<name>A0A160T1A1_9CHLR</name>
<dbReference type="Proteomes" id="UP000215027">
    <property type="component" value="Chromosome I"/>
</dbReference>
<dbReference type="RefSeq" id="WP_095042765.1">
    <property type="nucleotide sequence ID" value="NZ_LN890655.1"/>
</dbReference>
<gene>
    <name evidence="1" type="ORF">CFX0092_A1364</name>
</gene>
<keyword evidence="2" id="KW-1185">Reference proteome</keyword>
<dbReference type="OrthoDB" id="9798158at2"/>
<evidence type="ECO:0008006" key="3">
    <source>
        <dbReference type="Google" id="ProtNLM"/>
    </source>
</evidence>
<dbReference type="EMBL" id="LN890655">
    <property type="protein sequence ID" value="CUS03242.2"/>
    <property type="molecule type" value="Genomic_DNA"/>
</dbReference>
<dbReference type="InterPro" id="IPR038573">
    <property type="entry name" value="BrnT_sf"/>
</dbReference>
<reference evidence="1" key="1">
    <citation type="submission" date="2016-01" db="EMBL/GenBank/DDBJ databases">
        <authorList>
            <person name="Mcilroy J.S."/>
            <person name="Karst M S."/>
            <person name="Albertsen M."/>
        </authorList>
    </citation>
    <scope>NUCLEOTIDE SEQUENCE</scope>
    <source>
        <strain evidence="1">Cfx-K</strain>
    </source>
</reference>
<evidence type="ECO:0000313" key="1">
    <source>
        <dbReference type="EMBL" id="CUS03242.2"/>
    </source>
</evidence>
<sequence>MKIDDFMWLPTIVEKLDSKHGVSPEEAEEVFFNKPRFLFVETGLHADEDVYSASGRTNSGRYMVVFFIRKESNTALIISARDMDRKERKRYERK</sequence>
<dbReference type="InterPro" id="IPR007460">
    <property type="entry name" value="BrnT_toxin"/>
</dbReference>
<organism evidence="1 2">
    <name type="scientific">Candidatus Promineifilum breve</name>
    <dbReference type="NCBI Taxonomy" id="1806508"/>
    <lineage>
        <taxon>Bacteria</taxon>
        <taxon>Bacillati</taxon>
        <taxon>Chloroflexota</taxon>
        <taxon>Ardenticatenia</taxon>
        <taxon>Candidatus Promineifilales</taxon>
        <taxon>Candidatus Promineifilaceae</taxon>
        <taxon>Candidatus Promineifilum</taxon>
    </lineage>
</organism>
<protein>
    <recommendedName>
        <fullName evidence="3">BrnT family toxin</fullName>
    </recommendedName>
</protein>
<dbReference type="AlphaFoldDB" id="A0A160T1A1"/>
<dbReference type="KEGG" id="pbf:CFX0092_A1364"/>
<dbReference type="Pfam" id="PF04365">
    <property type="entry name" value="BrnT_toxin"/>
    <property type="match status" value="1"/>
</dbReference>